<dbReference type="Proteomes" id="UP001243846">
    <property type="component" value="Unassembled WGS sequence"/>
</dbReference>
<accession>A0ABT8D8L8</accession>
<protein>
    <submittedName>
        <fullName evidence="2">DUF58 domain-containing protein</fullName>
    </submittedName>
</protein>
<name>A0ABT8D8L8_9RHOB</name>
<dbReference type="InterPro" id="IPR002881">
    <property type="entry name" value="DUF58"/>
</dbReference>
<proteinExistence type="predicted"/>
<feature type="domain" description="DUF58" evidence="1">
    <location>
        <begin position="63"/>
        <end position="174"/>
    </location>
</feature>
<reference evidence="3" key="1">
    <citation type="journal article" date="2019" name="Int. J. Syst. Evol. Microbiol.">
        <title>The Global Catalogue of Microorganisms (GCM) 10K type strain sequencing project: providing services to taxonomists for standard genome sequencing and annotation.</title>
        <authorList>
            <consortium name="The Broad Institute Genomics Platform"/>
            <consortium name="The Broad Institute Genome Sequencing Center for Infectious Disease"/>
            <person name="Wu L."/>
            <person name="Ma J."/>
        </authorList>
    </citation>
    <scope>NUCLEOTIDE SEQUENCE [LARGE SCALE GENOMIC DNA]</scope>
    <source>
        <strain evidence="3">CECT 8482</strain>
    </source>
</reference>
<dbReference type="Pfam" id="PF01882">
    <property type="entry name" value="DUF58"/>
    <property type="match status" value="1"/>
</dbReference>
<evidence type="ECO:0000313" key="3">
    <source>
        <dbReference type="Proteomes" id="UP001243846"/>
    </source>
</evidence>
<organism evidence="2 3">
    <name type="scientific">Paracoccus cavernae</name>
    <dbReference type="NCBI Taxonomy" id="1571207"/>
    <lineage>
        <taxon>Bacteria</taxon>
        <taxon>Pseudomonadati</taxon>
        <taxon>Pseudomonadota</taxon>
        <taxon>Alphaproteobacteria</taxon>
        <taxon>Rhodobacterales</taxon>
        <taxon>Paracoccaceae</taxon>
        <taxon>Paracoccus</taxon>
    </lineage>
</organism>
<comment type="caution">
    <text evidence="2">The sequence shown here is derived from an EMBL/GenBank/DDBJ whole genome shotgun (WGS) entry which is preliminary data.</text>
</comment>
<evidence type="ECO:0000259" key="1">
    <source>
        <dbReference type="Pfam" id="PF01882"/>
    </source>
</evidence>
<dbReference type="RefSeq" id="WP_377683145.1">
    <property type="nucleotide sequence ID" value="NZ_JBHMDZ010000001.1"/>
</dbReference>
<dbReference type="PANTHER" id="PTHR33608">
    <property type="entry name" value="BLL2464 PROTEIN"/>
    <property type="match status" value="1"/>
</dbReference>
<sequence length="295" mass="30549">MNAPVSSNAGLKGSALDHAGLRLTAAELIALRPAPRPARHRPASRRPGAIAARVAGQGMDLREIRAFSDGDDLRRIDPAATARTGQLHVRSFFEDRDDTTLLIADFRPAMLWGTGNSLRSVRAGRLLARLGWEAVGRGGSVALLAAGGEAPFSRAAGMGAEQMQALALVLAQAHDAALLRQMAAGAGPVQAHDLSAILAQGQRMVPPGGQIHLATGPEGLGSGDAALSRLAKGRAVTVHLLLDRAETAPPEPALSVSDGRASRFGRLGGYDPAPLLRHLRSLGAEAVMVEADDAG</sequence>
<evidence type="ECO:0000313" key="2">
    <source>
        <dbReference type="EMBL" id="MDN3712676.1"/>
    </source>
</evidence>
<keyword evidence="3" id="KW-1185">Reference proteome</keyword>
<dbReference type="EMBL" id="JAUFRC010000001">
    <property type="protein sequence ID" value="MDN3712676.1"/>
    <property type="molecule type" value="Genomic_DNA"/>
</dbReference>
<gene>
    <name evidence="2" type="ORF">QWZ10_14670</name>
</gene>
<dbReference type="PANTHER" id="PTHR33608:SF12">
    <property type="entry name" value="DUF58 DOMAIN-CONTAINING PROTEIN"/>
    <property type="match status" value="1"/>
</dbReference>